<proteinExistence type="predicted"/>
<reference evidence="1" key="1">
    <citation type="journal article" date="2016" name="Nat. Genet.">
        <title>A high-quality carrot genome assembly provides new insights into carotenoid accumulation and asterid genome evolution.</title>
        <authorList>
            <person name="Iorizzo M."/>
            <person name="Ellison S."/>
            <person name="Senalik D."/>
            <person name="Zeng P."/>
            <person name="Satapoomin P."/>
            <person name="Huang J."/>
            <person name="Bowman M."/>
            <person name="Iovene M."/>
            <person name="Sanseverino W."/>
            <person name="Cavagnaro P."/>
            <person name="Yildiz M."/>
            <person name="Macko-Podgorni A."/>
            <person name="Moranska E."/>
            <person name="Grzebelus E."/>
            <person name="Grzebelus D."/>
            <person name="Ashrafi H."/>
            <person name="Zheng Z."/>
            <person name="Cheng S."/>
            <person name="Spooner D."/>
            <person name="Van Deynze A."/>
            <person name="Simon P."/>
        </authorList>
    </citation>
    <scope>NUCLEOTIDE SEQUENCE</scope>
    <source>
        <tissue evidence="1">Leaf</tissue>
    </source>
</reference>
<name>A0A166DF01_DAUCS</name>
<dbReference type="Proteomes" id="UP000077755">
    <property type="component" value="Chromosome 2"/>
</dbReference>
<sequence>MTRRRLLKVGLPFWGCSARGLVGWTIRSYFLGTGVHVFIARALLLRSTHGHKRLVRNRNPRPASLKVLDF</sequence>
<accession>A0A166DF01</accession>
<dbReference type="AlphaFoldDB" id="A0A166DF01"/>
<keyword evidence="2" id="KW-1185">Reference proteome</keyword>
<protein>
    <submittedName>
        <fullName evidence="1">Uncharacterized protein</fullName>
    </submittedName>
</protein>
<organism evidence="1 2">
    <name type="scientific">Daucus carota subsp. sativus</name>
    <name type="common">Carrot</name>
    <dbReference type="NCBI Taxonomy" id="79200"/>
    <lineage>
        <taxon>Eukaryota</taxon>
        <taxon>Viridiplantae</taxon>
        <taxon>Streptophyta</taxon>
        <taxon>Embryophyta</taxon>
        <taxon>Tracheophyta</taxon>
        <taxon>Spermatophyta</taxon>
        <taxon>Magnoliopsida</taxon>
        <taxon>eudicotyledons</taxon>
        <taxon>Gunneridae</taxon>
        <taxon>Pentapetalae</taxon>
        <taxon>asterids</taxon>
        <taxon>campanulids</taxon>
        <taxon>Apiales</taxon>
        <taxon>Apiaceae</taxon>
        <taxon>Apioideae</taxon>
        <taxon>Scandiceae</taxon>
        <taxon>Daucinae</taxon>
        <taxon>Daucus</taxon>
        <taxon>Daucus sect. Daucus</taxon>
    </lineage>
</organism>
<dbReference type="EMBL" id="CP093344">
    <property type="protein sequence ID" value="WOG87541.1"/>
    <property type="molecule type" value="Genomic_DNA"/>
</dbReference>
<dbReference type="Gramene" id="KZN05179">
    <property type="protein sequence ID" value="KZN05179"/>
    <property type="gene ID" value="DCAR_006016"/>
</dbReference>
<reference evidence="1" key="2">
    <citation type="submission" date="2022-03" db="EMBL/GenBank/DDBJ databases">
        <title>Draft title - Genomic analysis of global carrot germplasm unveils the trajectory of domestication and the origin of high carotenoid orange carrot.</title>
        <authorList>
            <person name="Iorizzo M."/>
            <person name="Ellison S."/>
            <person name="Senalik D."/>
            <person name="Macko-Podgorni A."/>
            <person name="Grzebelus D."/>
            <person name="Bostan H."/>
            <person name="Rolling W."/>
            <person name="Curaba J."/>
            <person name="Simon P."/>
        </authorList>
    </citation>
    <scope>NUCLEOTIDE SEQUENCE</scope>
    <source>
        <tissue evidence="1">Leaf</tissue>
    </source>
</reference>
<evidence type="ECO:0000313" key="1">
    <source>
        <dbReference type="EMBL" id="WOG87541.1"/>
    </source>
</evidence>
<evidence type="ECO:0000313" key="2">
    <source>
        <dbReference type="Proteomes" id="UP000077755"/>
    </source>
</evidence>
<gene>
    <name evidence="1" type="ORF">DCAR_0206769</name>
</gene>